<evidence type="ECO:0000259" key="3">
    <source>
        <dbReference type="Pfam" id="PF02230"/>
    </source>
</evidence>
<dbReference type="Pfam" id="PF02230">
    <property type="entry name" value="Abhydrolase_2"/>
    <property type="match status" value="1"/>
</dbReference>
<dbReference type="Proteomes" id="UP001165580">
    <property type="component" value="Unassembled WGS sequence"/>
</dbReference>
<dbReference type="InterPro" id="IPR050565">
    <property type="entry name" value="LYPA1-2/EST-like"/>
</dbReference>
<dbReference type="RefSeq" id="WP_259486390.1">
    <property type="nucleotide sequence ID" value="NZ_JANTEZ010000003.1"/>
</dbReference>
<keyword evidence="5" id="KW-1185">Reference proteome</keyword>
<dbReference type="InterPro" id="IPR003140">
    <property type="entry name" value="PLipase/COase/thioEstase"/>
</dbReference>
<comment type="caution">
    <text evidence="4">The sequence shown here is derived from an EMBL/GenBank/DDBJ whole genome shotgun (WGS) entry which is preliminary data.</text>
</comment>
<dbReference type="PANTHER" id="PTHR10655">
    <property type="entry name" value="LYSOPHOSPHOLIPASE-RELATED"/>
    <property type="match status" value="1"/>
</dbReference>
<sequence>MNDTHLVLDDSAVVWSVPREELSERLVDAPLVIVMHGRGSHENDLAQLLPMLPADAVYAFLRAPISGAPWGLGGWSWFPLDAPGGVTSSAASAAADAVLGWLDRVEAEYGAPRAIAAMGFSQGGMMSIQLLGMRVHRFAAAVNLSGASAPGVLPTDEELAAVQPPLFWGRDVADPVIAADAIARTAEFVPGRFRVVERVYPGIAHSISREEMDDVSAFLRVTLGLEGMA</sequence>
<dbReference type="InterPro" id="IPR029058">
    <property type="entry name" value="AB_hydrolase_fold"/>
</dbReference>
<evidence type="ECO:0000313" key="4">
    <source>
        <dbReference type="EMBL" id="MCS5714898.1"/>
    </source>
</evidence>
<dbReference type="PANTHER" id="PTHR10655:SF17">
    <property type="entry name" value="LYSOPHOSPHOLIPASE-LIKE PROTEIN 1"/>
    <property type="match status" value="1"/>
</dbReference>
<evidence type="ECO:0000313" key="5">
    <source>
        <dbReference type="Proteomes" id="UP001165580"/>
    </source>
</evidence>
<reference evidence="4" key="1">
    <citation type="submission" date="2022-08" db="EMBL/GenBank/DDBJ databases">
        <authorList>
            <person name="Deng Y."/>
            <person name="Han X.-F."/>
            <person name="Zhang Y.-Q."/>
        </authorList>
    </citation>
    <scope>NUCLEOTIDE SEQUENCE</scope>
    <source>
        <strain evidence="4">CPCC 205716</strain>
    </source>
</reference>
<dbReference type="EMBL" id="JANTEZ010000003">
    <property type="protein sequence ID" value="MCS5714898.1"/>
    <property type="molecule type" value="Genomic_DNA"/>
</dbReference>
<feature type="domain" description="Phospholipase/carboxylesterase/thioesterase" evidence="3">
    <location>
        <begin position="28"/>
        <end position="222"/>
    </location>
</feature>
<proteinExistence type="inferred from homology"/>
<name>A0ABT2GFA1_9MICO</name>
<organism evidence="4 5">
    <name type="scientific">Herbiconiux gentiana</name>
    <dbReference type="NCBI Taxonomy" id="2970912"/>
    <lineage>
        <taxon>Bacteria</taxon>
        <taxon>Bacillati</taxon>
        <taxon>Actinomycetota</taxon>
        <taxon>Actinomycetes</taxon>
        <taxon>Micrococcales</taxon>
        <taxon>Microbacteriaceae</taxon>
        <taxon>Herbiconiux</taxon>
    </lineage>
</organism>
<protein>
    <submittedName>
        <fullName evidence="4">Alpha/beta hydrolase</fullName>
    </submittedName>
</protein>
<dbReference type="Gene3D" id="3.40.50.1820">
    <property type="entry name" value="alpha/beta hydrolase"/>
    <property type="match status" value="1"/>
</dbReference>
<dbReference type="GO" id="GO:0016787">
    <property type="term" value="F:hydrolase activity"/>
    <property type="evidence" value="ECO:0007669"/>
    <property type="project" value="UniProtKB-KW"/>
</dbReference>
<comment type="similarity">
    <text evidence="1">Belongs to the AB hydrolase superfamily. AB hydrolase 2 family.</text>
</comment>
<dbReference type="SUPFAM" id="SSF53474">
    <property type="entry name" value="alpha/beta-Hydrolases"/>
    <property type="match status" value="1"/>
</dbReference>
<keyword evidence="2 4" id="KW-0378">Hydrolase</keyword>
<gene>
    <name evidence="4" type="ORF">NVV95_10075</name>
</gene>
<evidence type="ECO:0000256" key="1">
    <source>
        <dbReference type="ARBA" id="ARBA00006499"/>
    </source>
</evidence>
<accession>A0ABT2GFA1</accession>
<evidence type="ECO:0000256" key="2">
    <source>
        <dbReference type="ARBA" id="ARBA00022801"/>
    </source>
</evidence>